<feature type="domain" description="PPIase cyclophilin-type" evidence="8">
    <location>
        <begin position="44"/>
        <end position="204"/>
    </location>
</feature>
<organism evidence="9">
    <name type="scientific">uncultured Sulfurovum sp</name>
    <dbReference type="NCBI Taxonomy" id="269237"/>
    <lineage>
        <taxon>Bacteria</taxon>
        <taxon>Pseudomonadati</taxon>
        <taxon>Campylobacterota</taxon>
        <taxon>Epsilonproteobacteria</taxon>
        <taxon>Campylobacterales</taxon>
        <taxon>Sulfurovaceae</taxon>
        <taxon>Sulfurovum</taxon>
        <taxon>environmental samples</taxon>
    </lineage>
</organism>
<evidence type="ECO:0000256" key="5">
    <source>
        <dbReference type="ARBA" id="ARBA00023110"/>
    </source>
</evidence>
<evidence type="ECO:0000256" key="4">
    <source>
        <dbReference type="ARBA" id="ARBA00022737"/>
    </source>
</evidence>
<dbReference type="PANTHER" id="PTHR45625">
    <property type="entry name" value="PEPTIDYL-PROLYL CIS-TRANS ISOMERASE-RELATED"/>
    <property type="match status" value="1"/>
</dbReference>
<comment type="similarity">
    <text evidence="2 7">Belongs to the cyclophilin-type PPIase family.</text>
</comment>
<feature type="chain" id="PRO_5028525536" description="Peptidyl-prolyl cis-trans isomerase" evidence="7">
    <location>
        <begin position="22"/>
        <end position="205"/>
    </location>
</feature>
<keyword evidence="5 7" id="KW-0697">Rotamase</keyword>
<proteinExistence type="inferred from homology"/>
<evidence type="ECO:0000256" key="1">
    <source>
        <dbReference type="ARBA" id="ARBA00000971"/>
    </source>
</evidence>
<evidence type="ECO:0000256" key="7">
    <source>
        <dbReference type="RuleBase" id="RU363019"/>
    </source>
</evidence>
<dbReference type="EMBL" id="CACVAU010000063">
    <property type="protein sequence ID" value="CAA6821792.1"/>
    <property type="molecule type" value="Genomic_DNA"/>
</dbReference>
<dbReference type="PRINTS" id="PR00153">
    <property type="entry name" value="CSAPPISMRASE"/>
</dbReference>
<keyword evidence="3" id="KW-0853">WD repeat</keyword>
<comment type="function">
    <text evidence="7">PPIases accelerate the folding of proteins. It catalyzes the cis-trans isomerization of proline imidic peptide bonds in oligopeptides.</text>
</comment>
<dbReference type="InterPro" id="IPR029000">
    <property type="entry name" value="Cyclophilin-like_dom_sf"/>
</dbReference>
<name>A0A6S6TLQ2_9BACT</name>
<dbReference type="InterPro" id="IPR002130">
    <property type="entry name" value="Cyclophilin-type_PPIase_dom"/>
</dbReference>
<feature type="signal peptide" evidence="7">
    <location>
        <begin position="1"/>
        <end position="21"/>
    </location>
</feature>
<dbReference type="InterPro" id="IPR044666">
    <property type="entry name" value="Cyclophilin_A-like"/>
</dbReference>
<evidence type="ECO:0000259" key="8">
    <source>
        <dbReference type="PROSITE" id="PS50072"/>
    </source>
</evidence>
<dbReference type="GO" id="GO:0003755">
    <property type="term" value="F:peptidyl-prolyl cis-trans isomerase activity"/>
    <property type="evidence" value="ECO:0007669"/>
    <property type="project" value="UniProtKB-UniRule"/>
</dbReference>
<comment type="catalytic activity">
    <reaction evidence="1 7">
        <text>[protein]-peptidylproline (omega=180) = [protein]-peptidylproline (omega=0)</text>
        <dbReference type="Rhea" id="RHEA:16237"/>
        <dbReference type="Rhea" id="RHEA-COMP:10747"/>
        <dbReference type="Rhea" id="RHEA-COMP:10748"/>
        <dbReference type="ChEBI" id="CHEBI:83833"/>
        <dbReference type="ChEBI" id="CHEBI:83834"/>
        <dbReference type="EC" id="5.2.1.8"/>
    </reaction>
</comment>
<dbReference type="PANTHER" id="PTHR45625:SF4">
    <property type="entry name" value="PEPTIDYLPROLYL ISOMERASE DOMAIN AND WD REPEAT-CONTAINING PROTEIN 1"/>
    <property type="match status" value="1"/>
</dbReference>
<dbReference type="SUPFAM" id="SSF50891">
    <property type="entry name" value="Cyclophilin-like"/>
    <property type="match status" value="1"/>
</dbReference>
<keyword evidence="7" id="KW-0732">Signal</keyword>
<accession>A0A6S6TLQ2</accession>
<evidence type="ECO:0000313" key="9">
    <source>
        <dbReference type="EMBL" id="CAA6821792.1"/>
    </source>
</evidence>
<keyword evidence="4" id="KW-0677">Repeat</keyword>
<dbReference type="EC" id="5.2.1.8" evidence="7"/>
<dbReference type="GO" id="GO:0006457">
    <property type="term" value="P:protein folding"/>
    <property type="evidence" value="ECO:0007669"/>
    <property type="project" value="InterPro"/>
</dbReference>
<dbReference type="PROSITE" id="PS51257">
    <property type="entry name" value="PROKAR_LIPOPROTEIN"/>
    <property type="match status" value="1"/>
</dbReference>
<evidence type="ECO:0000256" key="2">
    <source>
        <dbReference type="ARBA" id="ARBA00007365"/>
    </source>
</evidence>
<dbReference type="PROSITE" id="PS50072">
    <property type="entry name" value="CSA_PPIASE_2"/>
    <property type="match status" value="1"/>
</dbReference>
<reference evidence="9" key="1">
    <citation type="submission" date="2020-01" db="EMBL/GenBank/DDBJ databases">
        <authorList>
            <person name="Meier V. D."/>
            <person name="Meier V D."/>
        </authorList>
    </citation>
    <scope>NUCLEOTIDE SEQUENCE</scope>
    <source>
        <strain evidence="9">HLG_WM_MAG_05</strain>
    </source>
</reference>
<sequence>MKKRIGSIVVVLMLVLTGCNAKDTNNTQKIEATSVVKNDEKKSESTIVILETNQGNIALKMFRDVAPLAVENFVTHAKNGYYDGLIFHRVIKDFMIQGGDPTGTGRGGESIFKDKSGKKIEFANEHKPNVVFDRPFLLAMANRGPNTNGSQFFITTRETPFLNGRHTIFGEVVSGKEVVEKIENTKTQRDDTPMEKQIIKKATIK</sequence>
<dbReference type="AlphaFoldDB" id="A0A6S6TLQ2"/>
<dbReference type="FunFam" id="2.40.100.10:FF:000003">
    <property type="entry name" value="Peptidylprolyl isomerase domain and WD repeat-containing 1"/>
    <property type="match status" value="1"/>
</dbReference>
<dbReference type="Gene3D" id="2.40.100.10">
    <property type="entry name" value="Cyclophilin-like"/>
    <property type="match status" value="1"/>
</dbReference>
<dbReference type="InterPro" id="IPR020892">
    <property type="entry name" value="Cyclophilin-type_PPIase_CS"/>
</dbReference>
<evidence type="ECO:0000256" key="3">
    <source>
        <dbReference type="ARBA" id="ARBA00022574"/>
    </source>
</evidence>
<protein>
    <recommendedName>
        <fullName evidence="7">Peptidyl-prolyl cis-trans isomerase</fullName>
        <shortName evidence="7">PPIase</shortName>
        <ecNumber evidence="7">5.2.1.8</ecNumber>
    </recommendedName>
</protein>
<gene>
    <name evidence="9" type="ORF">HELGO_WM5550</name>
</gene>
<evidence type="ECO:0000256" key="6">
    <source>
        <dbReference type="ARBA" id="ARBA00023235"/>
    </source>
</evidence>
<keyword evidence="6 7" id="KW-0413">Isomerase</keyword>
<dbReference type="Pfam" id="PF00160">
    <property type="entry name" value="Pro_isomerase"/>
    <property type="match status" value="1"/>
</dbReference>
<dbReference type="PROSITE" id="PS00170">
    <property type="entry name" value="CSA_PPIASE_1"/>
    <property type="match status" value="1"/>
</dbReference>